<dbReference type="EMBL" id="JAFMOF010000002">
    <property type="protein sequence ID" value="MBO0654517.1"/>
    <property type="molecule type" value="Genomic_DNA"/>
</dbReference>
<organism evidence="1 2">
    <name type="scientific">Streptomyces triculaminicus</name>
    <dbReference type="NCBI Taxonomy" id="2816232"/>
    <lineage>
        <taxon>Bacteria</taxon>
        <taxon>Bacillati</taxon>
        <taxon>Actinomycetota</taxon>
        <taxon>Actinomycetes</taxon>
        <taxon>Kitasatosporales</taxon>
        <taxon>Streptomycetaceae</taxon>
        <taxon>Streptomyces</taxon>
    </lineage>
</organism>
<proteinExistence type="predicted"/>
<name>A0A939FR50_9ACTN</name>
<keyword evidence="2" id="KW-1185">Reference proteome</keyword>
<gene>
    <name evidence="1" type="ORF">J1792_17530</name>
</gene>
<dbReference type="Proteomes" id="UP000664781">
    <property type="component" value="Unassembled WGS sequence"/>
</dbReference>
<accession>A0A939FR50</accession>
<evidence type="ECO:0000313" key="2">
    <source>
        <dbReference type="Proteomes" id="UP000664781"/>
    </source>
</evidence>
<reference evidence="1" key="1">
    <citation type="submission" date="2021-03" db="EMBL/GenBank/DDBJ databases">
        <title>Streptomyces strains.</title>
        <authorList>
            <person name="Lund M.B."/>
            <person name="Toerring T."/>
        </authorList>
    </citation>
    <scope>NUCLEOTIDE SEQUENCE</scope>
    <source>
        <strain evidence="1">JCM 4242</strain>
    </source>
</reference>
<evidence type="ECO:0000313" key="1">
    <source>
        <dbReference type="EMBL" id="MBO0654517.1"/>
    </source>
</evidence>
<dbReference type="AlphaFoldDB" id="A0A939FR50"/>
<sequence>MARLGEDGTLLVTASHQFIGWPGGHPRVATSYYRWRPETGFKHLAGPGDGSYTAALDDEGLVVGWRSDTGTAWRTDGTEATYAGSVPGTTRTWLRGVNDSGVAVGGEIRPDGTAAAIRWDAPNTPQQLTDEGFGGEALDIDERGWITGTVRVAAGGGSLPVVWDPHGGIHRLDRMLELPEGSSVQSIDAINDHNQLLLRIRDAASHRTSAMVVQLV</sequence>
<comment type="caution">
    <text evidence="1">The sequence shown here is derived from an EMBL/GenBank/DDBJ whole genome shotgun (WGS) entry which is preliminary data.</text>
</comment>
<protein>
    <submittedName>
        <fullName evidence="1">Uncharacterized protein</fullName>
    </submittedName>
</protein>
<dbReference type="RefSeq" id="WP_086575279.1">
    <property type="nucleotide sequence ID" value="NZ_JAFMOF010000002.1"/>
</dbReference>